<dbReference type="EMBL" id="JAXAVU010000010">
    <property type="protein sequence ID" value="MDX8145534.1"/>
    <property type="molecule type" value="Genomic_DNA"/>
</dbReference>
<dbReference type="RefSeq" id="WP_319977657.1">
    <property type="nucleotide sequence ID" value="NZ_JAXAVU010000010.1"/>
</dbReference>
<evidence type="ECO:0000256" key="1">
    <source>
        <dbReference type="SAM" id="MobiDB-lite"/>
    </source>
</evidence>
<keyword evidence="3" id="KW-1185">Reference proteome</keyword>
<protein>
    <submittedName>
        <fullName evidence="2">AAA family ATPase</fullName>
    </submittedName>
</protein>
<name>A0ABU4V2U4_9PSEU</name>
<evidence type="ECO:0000313" key="3">
    <source>
        <dbReference type="Proteomes" id="UP001285352"/>
    </source>
</evidence>
<dbReference type="Pfam" id="PF13238">
    <property type="entry name" value="AAA_18"/>
    <property type="match status" value="1"/>
</dbReference>
<dbReference type="SUPFAM" id="SSF52540">
    <property type="entry name" value="P-loop containing nucleoside triphosphate hydrolases"/>
    <property type="match status" value="1"/>
</dbReference>
<sequence length="191" mass="21029">MPLVWITGASGAGKSTVCSLLKSKGELAVDADWEGFNQWVDRVSGQVVADPPDPVPQGWLDRFGWRISRARVESFVAEAGERDAFLCGCVENEAEVWDLFDVVVCLVIDDATMRERLRTRTSNSFGKHPEELAAALSHNVHMEATYRGLGAVIVDGTRSLEEVADAVLAATRARRTRRPSRPARRRPTPPS</sequence>
<organism evidence="2 3">
    <name type="scientific">Lentzea sokolovensis</name>
    <dbReference type="NCBI Taxonomy" id="3095429"/>
    <lineage>
        <taxon>Bacteria</taxon>
        <taxon>Bacillati</taxon>
        <taxon>Actinomycetota</taxon>
        <taxon>Actinomycetes</taxon>
        <taxon>Pseudonocardiales</taxon>
        <taxon>Pseudonocardiaceae</taxon>
        <taxon>Lentzea</taxon>
    </lineage>
</organism>
<gene>
    <name evidence="2" type="ORF">SK854_25725</name>
</gene>
<feature type="region of interest" description="Disordered" evidence="1">
    <location>
        <begin position="172"/>
        <end position="191"/>
    </location>
</feature>
<dbReference type="Proteomes" id="UP001285352">
    <property type="component" value="Unassembled WGS sequence"/>
</dbReference>
<dbReference type="Gene3D" id="3.40.50.300">
    <property type="entry name" value="P-loop containing nucleotide triphosphate hydrolases"/>
    <property type="match status" value="1"/>
</dbReference>
<accession>A0ABU4V2U4</accession>
<evidence type="ECO:0000313" key="2">
    <source>
        <dbReference type="EMBL" id="MDX8145534.1"/>
    </source>
</evidence>
<dbReference type="InterPro" id="IPR027417">
    <property type="entry name" value="P-loop_NTPase"/>
</dbReference>
<proteinExistence type="predicted"/>
<comment type="caution">
    <text evidence="2">The sequence shown here is derived from an EMBL/GenBank/DDBJ whole genome shotgun (WGS) entry which is preliminary data.</text>
</comment>
<reference evidence="2 3" key="1">
    <citation type="submission" date="2023-11" db="EMBL/GenBank/DDBJ databases">
        <title>Lentzea sokolovensis, sp. nov., Lentzea kristufkii, sp. nov., and Lentzea miocenensis, sp. nov., rare actinobacteria from Sokolov Coal Basin, Miocene lacustrine sediment, Czech Republic.</title>
        <authorList>
            <person name="Lara A."/>
            <person name="Kotroba L."/>
            <person name="Nouioui I."/>
            <person name="Neumann-Schaal M."/>
            <person name="Mast Y."/>
            <person name="Chronakova A."/>
        </authorList>
    </citation>
    <scope>NUCLEOTIDE SEQUENCE [LARGE SCALE GENOMIC DNA]</scope>
    <source>
        <strain evidence="2 3">BCCO 10_0061</strain>
    </source>
</reference>